<dbReference type="HOGENOM" id="CLU_2622947_0_0_1"/>
<reference evidence="1 2" key="1">
    <citation type="submission" date="2014-04" db="EMBL/GenBank/DDBJ databases">
        <authorList>
            <consortium name="DOE Joint Genome Institute"/>
            <person name="Kuo A."/>
            <person name="Kohler A."/>
            <person name="Costa M.D."/>
            <person name="Nagy L.G."/>
            <person name="Floudas D."/>
            <person name="Copeland A."/>
            <person name="Barry K.W."/>
            <person name="Cichocki N."/>
            <person name="Veneault-Fourrey C."/>
            <person name="LaButti K."/>
            <person name="Lindquist E.A."/>
            <person name="Lipzen A."/>
            <person name="Lundell T."/>
            <person name="Morin E."/>
            <person name="Murat C."/>
            <person name="Sun H."/>
            <person name="Tunlid A."/>
            <person name="Henrissat B."/>
            <person name="Grigoriev I.V."/>
            <person name="Hibbett D.S."/>
            <person name="Martin F."/>
            <person name="Nordberg H.P."/>
            <person name="Cantor M.N."/>
            <person name="Hua S.X."/>
        </authorList>
    </citation>
    <scope>NUCLEOTIDE SEQUENCE [LARGE SCALE GENOMIC DNA]</scope>
    <source>
        <strain evidence="1 2">441</strain>
    </source>
</reference>
<dbReference type="AlphaFoldDB" id="A0A0C9YEF2"/>
<sequence length="78" mass="8989">MSFGTLCFWCATLLVHVDHPYRSGTRSMSLPLRVPYHSPDFVLTAVLWMLTVIRFHSEVDDTTYVVPRLSRSTIDSRC</sequence>
<accession>A0A0C9YEF2</accession>
<reference evidence="2" key="2">
    <citation type="submission" date="2015-01" db="EMBL/GenBank/DDBJ databases">
        <title>Evolutionary Origins and Diversification of the Mycorrhizal Mutualists.</title>
        <authorList>
            <consortium name="DOE Joint Genome Institute"/>
            <consortium name="Mycorrhizal Genomics Consortium"/>
            <person name="Kohler A."/>
            <person name="Kuo A."/>
            <person name="Nagy L.G."/>
            <person name="Floudas D."/>
            <person name="Copeland A."/>
            <person name="Barry K.W."/>
            <person name="Cichocki N."/>
            <person name="Veneault-Fourrey C."/>
            <person name="LaButti K."/>
            <person name="Lindquist E.A."/>
            <person name="Lipzen A."/>
            <person name="Lundell T."/>
            <person name="Morin E."/>
            <person name="Murat C."/>
            <person name="Riley R."/>
            <person name="Ohm R."/>
            <person name="Sun H."/>
            <person name="Tunlid A."/>
            <person name="Henrissat B."/>
            <person name="Grigoriev I.V."/>
            <person name="Hibbett D.S."/>
            <person name="Martin F."/>
        </authorList>
    </citation>
    <scope>NUCLEOTIDE SEQUENCE [LARGE SCALE GENOMIC DNA]</scope>
    <source>
        <strain evidence="2">441</strain>
    </source>
</reference>
<protein>
    <submittedName>
        <fullName evidence="1">Uncharacterized protein</fullName>
    </submittedName>
</protein>
<proteinExistence type="predicted"/>
<dbReference type="Proteomes" id="UP000054018">
    <property type="component" value="Unassembled WGS sequence"/>
</dbReference>
<dbReference type="EMBL" id="KN833728">
    <property type="protein sequence ID" value="KIK23230.1"/>
    <property type="molecule type" value="Genomic_DNA"/>
</dbReference>
<organism evidence="1 2">
    <name type="scientific">Pisolithus microcarpus 441</name>
    <dbReference type="NCBI Taxonomy" id="765257"/>
    <lineage>
        <taxon>Eukaryota</taxon>
        <taxon>Fungi</taxon>
        <taxon>Dikarya</taxon>
        <taxon>Basidiomycota</taxon>
        <taxon>Agaricomycotina</taxon>
        <taxon>Agaricomycetes</taxon>
        <taxon>Agaricomycetidae</taxon>
        <taxon>Boletales</taxon>
        <taxon>Sclerodermatineae</taxon>
        <taxon>Pisolithaceae</taxon>
        <taxon>Pisolithus</taxon>
    </lineage>
</organism>
<evidence type="ECO:0000313" key="2">
    <source>
        <dbReference type="Proteomes" id="UP000054018"/>
    </source>
</evidence>
<gene>
    <name evidence="1" type="ORF">PISMIDRAFT_465310</name>
</gene>
<evidence type="ECO:0000313" key="1">
    <source>
        <dbReference type="EMBL" id="KIK23230.1"/>
    </source>
</evidence>
<name>A0A0C9YEF2_9AGAM</name>
<keyword evidence="2" id="KW-1185">Reference proteome</keyword>